<dbReference type="InterPro" id="IPR013655">
    <property type="entry name" value="PAS_fold_3"/>
</dbReference>
<feature type="domain" description="Histidine kinase" evidence="8">
    <location>
        <begin position="317"/>
        <end position="533"/>
    </location>
</feature>
<proteinExistence type="predicted"/>
<dbReference type="RefSeq" id="WP_290259507.1">
    <property type="nucleotide sequence ID" value="NZ_JAUFQG010000004.1"/>
</dbReference>
<dbReference type="NCBIfam" id="TIGR00229">
    <property type="entry name" value="sensory_box"/>
    <property type="match status" value="1"/>
</dbReference>
<dbReference type="PANTHER" id="PTHR45339">
    <property type="entry name" value="HYBRID SIGNAL TRANSDUCTION HISTIDINE KINASE J"/>
    <property type="match status" value="1"/>
</dbReference>
<dbReference type="InterPro" id="IPR035965">
    <property type="entry name" value="PAS-like_dom_sf"/>
</dbReference>
<keyword evidence="12" id="KW-1185">Reference proteome</keyword>
<evidence type="ECO:0000259" key="9">
    <source>
        <dbReference type="PROSITE" id="PS50110"/>
    </source>
</evidence>
<dbReference type="EC" id="2.7.13.3" evidence="2"/>
<dbReference type="SMART" id="SM00387">
    <property type="entry name" value="HATPase_c"/>
    <property type="match status" value="1"/>
</dbReference>
<dbReference type="SUPFAM" id="SSF55785">
    <property type="entry name" value="PYP-like sensor domain (PAS domain)"/>
    <property type="match status" value="1"/>
</dbReference>
<dbReference type="Proteomes" id="UP001595840">
    <property type="component" value="Unassembled WGS sequence"/>
</dbReference>
<evidence type="ECO:0000256" key="7">
    <source>
        <dbReference type="PROSITE-ProRule" id="PRU00169"/>
    </source>
</evidence>
<gene>
    <name evidence="11" type="ORF">ACFOX3_04550</name>
</gene>
<dbReference type="PROSITE" id="PS50110">
    <property type="entry name" value="RESPONSE_REGULATORY"/>
    <property type="match status" value="1"/>
</dbReference>
<dbReference type="CDD" id="cd16922">
    <property type="entry name" value="HATPase_EvgS-ArcB-TorS-like"/>
    <property type="match status" value="1"/>
</dbReference>
<keyword evidence="5" id="KW-0418">Kinase</keyword>
<dbReference type="Gene3D" id="1.10.287.130">
    <property type="match status" value="1"/>
</dbReference>
<evidence type="ECO:0000256" key="3">
    <source>
        <dbReference type="ARBA" id="ARBA00022553"/>
    </source>
</evidence>
<name>A0ABV8V2T1_9GAMM</name>
<keyword evidence="11" id="KW-0067">ATP-binding</keyword>
<evidence type="ECO:0000256" key="4">
    <source>
        <dbReference type="ARBA" id="ARBA00022679"/>
    </source>
</evidence>
<evidence type="ECO:0000256" key="1">
    <source>
        <dbReference type="ARBA" id="ARBA00000085"/>
    </source>
</evidence>
<dbReference type="InterPro" id="IPR036097">
    <property type="entry name" value="HisK_dim/P_sf"/>
</dbReference>
<dbReference type="SMART" id="SM00388">
    <property type="entry name" value="HisKA"/>
    <property type="match status" value="1"/>
</dbReference>
<reference evidence="12" key="1">
    <citation type="journal article" date="2019" name="Int. J. Syst. Evol. Microbiol.">
        <title>The Global Catalogue of Microorganisms (GCM) 10K type strain sequencing project: providing services to taxonomists for standard genome sequencing and annotation.</title>
        <authorList>
            <consortium name="The Broad Institute Genomics Platform"/>
            <consortium name="The Broad Institute Genome Sequencing Center for Infectious Disease"/>
            <person name="Wu L."/>
            <person name="Ma J."/>
        </authorList>
    </citation>
    <scope>NUCLEOTIDE SEQUENCE [LARGE SCALE GENOMIC DNA]</scope>
    <source>
        <strain evidence="12">CECT 8570</strain>
    </source>
</reference>
<keyword evidence="3 7" id="KW-0597">Phosphoprotein</keyword>
<dbReference type="Pfam" id="PF00072">
    <property type="entry name" value="Response_reg"/>
    <property type="match status" value="1"/>
</dbReference>
<dbReference type="InterPro" id="IPR001789">
    <property type="entry name" value="Sig_transdc_resp-reg_receiver"/>
</dbReference>
<accession>A0ABV8V2T1</accession>
<dbReference type="PROSITE" id="PS50112">
    <property type="entry name" value="PAS"/>
    <property type="match status" value="1"/>
</dbReference>
<dbReference type="CDD" id="cd00130">
    <property type="entry name" value="PAS"/>
    <property type="match status" value="1"/>
</dbReference>
<comment type="catalytic activity">
    <reaction evidence="1">
        <text>ATP + protein L-histidine = ADP + protein N-phospho-L-histidine.</text>
        <dbReference type="EC" id="2.7.13.3"/>
    </reaction>
</comment>
<dbReference type="PROSITE" id="PS50109">
    <property type="entry name" value="HIS_KIN"/>
    <property type="match status" value="1"/>
</dbReference>
<dbReference type="InterPro" id="IPR029016">
    <property type="entry name" value="GAF-like_dom_sf"/>
</dbReference>
<sequence length="684" mass="74818">MSKSPANLIANLKDFLPGYIYRCRADADFTLLESNGQIEAVTGYQATDFLDGTCSFISIIHPDDLILVNQRIKQALADHTNFQIEYRIIDKFGQVRWVWETGCTLGNGEIYGFISDQLPGLGRQHRLNDAQRRVVAVASSGAVSAGDEKAVAEAICQHCTQWLGVERTSVWLFDDSQTRLDLVTLHLKSSNQYCTGPSLKREQYPAYFDALITGRAIDASDAATDPRTSEFAQGYLDVLGIDAMLDAAIRNGDQIIGVVCCEAVGEHRQWSLDDINFVAELADQFSQTLSNKERLKARYLAIKAQAANDAKSRFLATISHEIRTPLNGVLGMAELLIDSPLNAEQQDIVATLQSSGQLLLSVINDVLDYSKIEAGKFEIVSSPVDLKRLLRQMTSLFQYAAQQKNLDLIVEIETELPPLLLDASRLQQVIANLLSNAIKFSQRGKIALRQSASDNTLMVDVIDQGCGISDDLKARLFQPFEQEIRDHQQEKTQGTGLGLAISKRIVEAMGGNILVTSSLGAGSTFHIQLPLTPAPTIAPSTHATAPIIALEKPLNALCVWVAEDNLVNQRVIEGLLKRLGIEPAVFANGQLLLDALAQAEALPDIILMDCEMPVLDGLSATRQIKSNANWIGIPIIALTAHALTDYRDKTRAAGMDGYLTKPIQPETLKSALETTRAAVSRQGL</sequence>
<dbReference type="InterPro" id="IPR011006">
    <property type="entry name" value="CheY-like_superfamily"/>
</dbReference>
<dbReference type="PANTHER" id="PTHR45339:SF1">
    <property type="entry name" value="HYBRID SIGNAL TRANSDUCTION HISTIDINE KINASE J"/>
    <property type="match status" value="1"/>
</dbReference>
<evidence type="ECO:0000256" key="2">
    <source>
        <dbReference type="ARBA" id="ARBA00012438"/>
    </source>
</evidence>
<dbReference type="SUPFAM" id="SSF55874">
    <property type="entry name" value="ATPase domain of HSP90 chaperone/DNA topoisomerase II/histidine kinase"/>
    <property type="match status" value="1"/>
</dbReference>
<feature type="domain" description="PAS" evidence="10">
    <location>
        <begin position="26"/>
        <end position="79"/>
    </location>
</feature>
<evidence type="ECO:0000256" key="5">
    <source>
        <dbReference type="ARBA" id="ARBA00022777"/>
    </source>
</evidence>
<evidence type="ECO:0000313" key="11">
    <source>
        <dbReference type="EMBL" id="MFC4361560.1"/>
    </source>
</evidence>
<dbReference type="SUPFAM" id="SSF47384">
    <property type="entry name" value="Homodimeric domain of signal transducing histidine kinase"/>
    <property type="match status" value="1"/>
</dbReference>
<dbReference type="SUPFAM" id="SSF55781">
    <property type="entry name" value="GAF domain-like"/>
    <property type="match status" value="1"/>
</dbReference>
<dbReference type="Pfam" id="PF02518">
    <property type="entry name" value="HATPase_c"/>
    <property type="match status" value="1"/>
</dbReference>
<keyword evidence="4" id="KW-0808">Transferase</keyword>
<evidence type="ECO:0000259" key="10">
    <source>
        <dbReference type="PROSITE" id="PS50112"/>
    </source>
</evidence>
<dbReference type="CDD" id="cd17546">
    <property type="entry name" value="REC_hyHK_CKI1_RcsC-like"/>
    <property type="match status" value="1"/>
</dbReference>
<dbReference type="SUPFAM" id="SSF52172">
    <property type="entry name" value="CheY-like"/>
    <property type="match status" value="1"/>
</dbReference>
<dbReference type="EMBL" id="JBHSCX010000003">
    <property type="protein sequence ID" value="MFC4361560.1"/>
    <property type="molecule type" value="Genomic_DNA"/>
</dbReference>
<keyword evidence="6" id="KW-0902">Two-component regulatory system</keyword>
<dbReference type="InterPro" id="IPR000014">
    <property type="entry name" value="PAS"/>
</dbReference>
<feature type="domain" description="Response regulatory" evidence="9">
    <location>
        <begin position="558"/>
        <end position="676"/>
    </location>
</feature>
<dbReference type="Pfam" id="PF01590">
    <property type="entry name" value="GAF"/>
    <property type="match status" value="1"/>
</dbReference>
<dbReference type="InterPro" id="IPR005467">
    <property type="entry name" value="His_kinase_dom"/>
</dbReference>
<organism evidence="11 12">
    <name type="scientific">Simiduia curdlanivorans</name>
    <dbReference type="NCBI Taxonomy" id="1492769"/>
    <lineage>
        <taxon>Bacteria</taxon>
        <taxon>Pseudomonadati</taxon>
        <taxon>Pseudomonadota</taxon>
        <taxon>Gammaproteobacteria</taxon>
        <taxon>Cellvibrionales</taxon>
        <taxon>Cellvibrionaceae</taxon>
        <taxon>Simiduia</taxon>
    </lineage>
</organism>
<protein>
    <recommendedName>
        <fullName evidence="2">histidine kinase</fullName>
        <ecNumber evidence="2">2.7.13.3</ecNumber>
    </recommendedName>
</protein>
<dbReference type="Pfam" id="PF00512">
    <property type="entry name" value="HisKA"/>
    <property type="match status" value="1"/>
</dbReference>
<dbReference type="InterPro" id="IPR003594">
    <property type="entry name" value="HATPase_dom"/>
</dbReference>
<dbReference type="GO" id="GO:0005524">
    <property type="term" value="F:ATP binding"/>
    <property type="evidence" value="ECO:0007669"/>
    <property type="project" value="UniProtKB-KW"/>
</dbReference>
<dbReference type="InterPro" id="IPR036890">
    <property type="entry name" value="HATPase_C_sf"/>
</dbReference>
<feature type="modified residue" description="4-aspartylphosphate" evidence="7">
    <location>
        <position position="609"/>
    </location>
</feature>
<dbReference type="Gene3D" id="3.30.450.40">
    <property type="match status" value="1"/>
</dbReference>
<dbReference type="Gene3D" id="3.30.565.10">
    <property type="entry name" value="Histidine kinase-like ATPase, C-terminal domain"/>
    <property type="match status" value="1"/>
</dbReference>
<dbReference type="InterPro" id="IPR004358">
    <property type="entry name" value="Sig_transdc_His_kin-like_C"/>
</dbReference>
<dbReference type="Pfam" id="PF08447">
    <property type="entry name" value="PAS_3"/>
    <property type="match status" value="1"/>
</dbReference>
<dbReference type="PRINTS" id="PR00344">
    <property type="entry name" value="BCTRLSENSOR"/>
</dbReference>
<dbReference type="InterPro" id="IPR003018">
    <property type="entry name" value="GAF"/>
</dbReference>
<evidence type="ECO:0000256" key="6">
    <source>
        <dbReference type="ARBA" id="ARBA00023012"/>
    </source>
</evidence>
<dbReference type="CDD" id="cd00082">
    <property type="entry name" value="HisKA"/>
    <property type="match status" value="1"/>
</dbReference>
<dbReference type="InterPro" id="IPR003661">
    <property type="entry name" value="HisK_dim/P_dom"/>
</dbReference>
<evidence type="ECO:0000313" key="12">
    <source>
        <dbReference type="Proteomes" id="UP001595840"/>
    </source>
</evidence>
<dbReference type="Gene3D" id="3.40.50.2300">
    <property type="match status" value="1"/>
</dbReference>
<comment type="caution">
    <text evidence="11">The sequence shown here is derived from an EMBL/GenBank/DDBJ whole genome shotgun (WGS) entry which is preliminary data.</text>
</comment>
<dbReference type="Gene3D" id="3.30.450.20">
    <property type="entry name" value="PAS domain"/>
    <property type="match status" value="1"/>
</dbReference>
<dbReference type="SMART" id="SM00448">
    <property type="entry name" value="REC"/>
    <property type="match status" value="1"/>
</dbReference>
<keyword evidence="11" id="KW-0547">Nucleotide-binding</keyword>
<dbReference type="SMART" id="SM00065">
    <property type="entry name" value="GAF"/>
    <property type="match status" value="1"/>
</dbReference>
<evidence type="ECO:0000259" key="8">
    <source>
        <dbReference type="PROSITE" id="PS50109"/>
    </source>
</evidence>